<reference evidence="1 2" key="1">
    <citation type="submission" date="2015-04" db="EMBL/GenBank/DDBJ databases">
        <authorList>
            <person name="Syromyatnikov M.Y."/>
            <person name="Popov V.N."/>
        </authorList>
    </citation>
    <scope>NUCLEOTIDE SEQUENCE [LARGE SCALE GENOMIC DNA]</scope>
</reference>
<keyword evidence="2" id="KW-1185">Reference proteome</keyword>
<dbReference type="EMBL" id="CVRI01000004">
    <property type="protein sequence ID" value="CRK87498.1"/>
    <property type="molecule type" value="Genomic_DNA"/>
</dbReference>
<evidence type="ECO:0000313" key="1">
    <source>
        <dbReference type="EMBL" id="CRK87498.1"/>
    </source>
</evidence>
<dbReference type="AlphaFoldDB" id="A0A1J1HIW4"/>
<name>A0A1J1HIW4_9DIPT</name>
<dbReference type="Proteomes" id="UP000183832">
    <property type="component" value="Unassembled WGS sequence"/>
</dbReference>
<protein>
    <submittedName>
        <fullName evidence="1">CLUMA_CG001299, isoform A</fullName>
    </submittedName>
</protein>
<proteinExistence type="predicted"/>
<gene>
    <name evidence="1" type="ORF">CLUMA_CG001299</name>
</gene>
<sequence>MGIVEKEAQSFTEIRTKSSRTRRIYCDLSQSHINHHLLDDIFCGLSSAFALRKRYASLILPGKCHHP</sequence>
<evidence type="ECO:0000313" key="2">
    <source>
        <dbReference type="Proteomes" id="UP000183832"/>
    </source>
</evidence>
<organism evidence="1 2">
    <name type="scientific">Clunio marinus</name>
    <dbReference type="NCBI Taxonomy" id="568069"/>
    <lineage>
        <taxon>Eukaryota</taxon>
        <taxon>Metazoa</taxon>
        <taxon>Ecdysozoa</taxon>
        <taxon>Arthropoda</taxon>
        <taxon>Hexapoda</taxon>
        <taxon>Insecta</taxon>
        <taxon>Pterygota</taxon>
        <taxon>Neoptera</taxon>
        <taxon>Endopterygota</taxon>
        <taxon>Diptera</taxon>
        <taxon>Nematocera</taxon>
        <taxon>Chironomoidea</taxon>
        <taxon>Chironomidae</taxon>
        <taxon>Clunio</taxon>
    </lineage>
</organism>
<accession>A0A1J1HIW4</accession>